<dbReference type="PANTHER" id="PTHR42759">
    <property type="entry name" value="MOXR FAMILY PROTEIN"/>
    <property type="match status" value="1"/>
</dbReference>
<reference evidence="5" key="2">
    <citation type="submission" date="2012-10" db="EMBL/GenBank/DDBJ databases">
        <title>Improved high-quality draft of Thermaerobacter subterraneus C21, DSM 13965.</title>
        <authorList>
            <consortium name="DOE Joint Genome Institute"/>
            <person name="Eisen J."/>
            <person name="Huntemann M."/>
            <person name="Wei C.-L."/>
            <person name="Han J."/>
            <person name="Detter J.C."/>
            <person name="Han C."/>
            <person name="Tapia R."/>
            <person name="Chen A."/>
            <person name="Kyrpides N."/>
            <person name="Mavromatis K."/>
            <person name="Markowitz V."/>
            <person name="Szeto E."/>
            <person name="Ivanova N."/>
            <person name="Mikhailova N."/>
            <person name="Ovchinnikova G."/>
            <person name="Pagani I."/>
            <person name="Pati A."/>
            <person name="Goodwin L."/>
            <person name="Nordberg H.P."/>
            <person name="Cantor M.N."/>
            <person name="Hua S.X."/>
            <person name="Woyke T."/>
            <person name="Eisen J."/>
            <person name="Klenk H.-P."/>
        </authorList>
    </citation>
    <scope>NUCLEOTIDE SEQUENCE [LARGE SCALE GENOMIC DNA]</scope>
    <source>
        <strain evidence="5">DSM 13965</strain>
    </source>
</reference>
<evidence type="ECO:0000313" key="5">
    <source>
        <dbReference type="EMBL" id="EKP94493.1"/>
    </source>
</evidence>
<evidence type="ECO:0000256" key="3">
    <source>
        <dbReference type="ARBA" id="ARBA00061607"/>
    </source>
</evidence>
<sequence>MQRVQEVAGRVLASVERAIVGKRAEIRYLMAALLANRHVLIEDVPGVGKTTMVRALARSIDCTFRRIQFTPDLLPSDITGLAVYDPATRQFTFRPGPIHSQVVLADEINRTSPKTQSALLEAMEEGQVTVDGQTYPLPRPFFVLATQNPIEYEGTFPLPESQLDRFGLRIRLGYPHPAEERAILDLHHGGRPVDGLEPVTTAEEILELQQLITQVHVDDSVKDYLVRIIQATRVHSAVYLGASPRASLSLYRLSQALAAIDGRSFVLPDDVKELAPLVLAHRLVLQPEARWQDADPEAVVREVLEHVPAPVERRVEHRPGRRIGGLLGRL</sequence>
<feature type="domain" description="AAA+ ATPase" evidence="4">
    <location>
        <begin position="35"/>
        <end position="176"/>
    </location>
</feature>
<dbReference type="Pfam" id="PF17863">
    <property type="entry name" value="AAA_lid_2"/>
    <property type="match status" value="1"/>
</dbReference>
<protein>
    <submittedName>
        <fullName evidence="5">MoxR-like ATPase</fullName>
    </submittedName>
</protein>
<dbReference type="eggNOG" id="COG0714">
    <property type="taxonomic scope" value="Bacteria"/>
</dbReference>
<dbReference type="SMART" id="SM00382">
    <property type="entry name" value="AAA"/>
    <property type="match status" value="1"/>
</dbReference>
<dbReference type="EMBL" id="AENY02000003">
    <property type="protein sequence ID" value="EKP94493.1"/>
    <property type="molecule type" value="Genomic_DNA"/>
</dbReference>
<dbReference type="PANTHER" id="PTHR42759:SF5">
    <property type="entry name" value="METHANOL DEHYDROGENASE REGULATOR"/>
    <property type="match status" value="1"/>
</dbReference>
<accession>K6Q0B1</accession>
<evidence type="ECO:0000256" key="2">
    <source>
        <dbReference type="ARBA" id="ARBA00022840"/>
    </source>
</evidence>
<dbReference type="AlphaFoldDB" id="K6Q0B1"/>
<dbReference type="RefSeq" id="WP_006904512.1">
    <property type="nucleotide sequence ID" value="NZ_JH976535.1"/>
</dbReference>
<dbReference type="InterPro" id="IPR011703">
    <property type="entry name" value="ATPase_AAA-3"/>
</dbReference>
<dbReference type="Gene3D" id="3.40.50.300">
    <property type="entry name" value="P-loop containing nucleotide triphosphate hydrolases"/>
    <property type="match status" value="1"/>
</dbReference>
<name>K6Q0B1_9FIRM</name>
<comment type="caution">
    <text evidence="5">The sequence shown here is derived from an EMBL/GenBank/DDBJ whole genome shotgun (WGS) entry which is preliminary data.</text>
</comment>
<organism evidence="5 6">
    <name type="scientific">Thermaerobacter subterraneus DSM 13965</name>
    <dbReference type="NCBI Taxonomy" id="867903"/>
    <lineage>
        <taxon>Bacteria</taxon>
        <taxon>Bacillati</taxon>
        <taxon>Bacillota</taxon>
        <taxon>Clostridia</taxon>
        <taxon>Eubacteriales</taxon>
        <taxon>Clostridiales Family XVII. Incertae Sedis</taxon>
        <taxon>Thermaerobacter</taxon>
    </lineage>
</organism>
<reference evidence="5" key="1">
    <citation type="submission" date="2010-10" db="EMBL/GenBank/DDBJ databases">
        <authorList>
            <consortium name="US DOE Joint Genome Institute (JGI-PGF)"/>
            <person name="Lucas S."/>
            <person name="Copeland A."/>
            <person name="Lapidus A."/>
            <person name="Bruce D."/>
            <person name="Goodwin L."/>
            <person name="Pitluck S."/>
            <person name="Kyrpides N."/>
            <person name="Mavromatis K."/>
            <person name="Detter J.C."/>
            <person name="Han C."/>
            <person name="Land M."/>
            <person name="Hauser L."/>
            <person name="Markowitz V."/>
            <person name="Cheng J.-F."/>
            <person name="Hugenholtz P."/>
            <person name="Woyke T."/>
            <person name="Wu D."/>
            <person name="Pukall R."/>
            <person name="Wahrenburg C."/>
            <person name="Brambilla E."/>
            <person name="Klenk H.-P."/>
            <person name="Eisen J.A."/>
        </authorList>
    </citation>
    <scope>NUCLEOTIDE SEQUENCE [LARGE SCALE GENOMIC DNA]</scope>
    <source>
        <strain evidence="5">DSM 13965</strain>
    </source>
</reference>
<dbReference type="Proteomes" id="UP000005710">
    <property type="component" value="Unassembled WGS sequence"/>
</dbReference>
<dbReference type="InterPro" id="IPR041628">
    <property type="entry name" value="ChlI/MoxR_AAA_lid"/>
</dbReference>
<dbReference type="OrthoDB" id="9808397at2"/>
<keyword evidence="1" id="KW-0547">Nucleotide-binding</keyword>
<dbReference type="STRING" id="867903.ThesuDRAFT_02231"/>
<keyword evidence="6" id="KW-1185">Reference proteome</keyword>
<dbReference type="InterPro" id="IPR050764">
    <property type="entry name" value="CbbQ/NirQ/NorQ/GpvN"/>
</dbReference>
<evidence type="ECO:0000313" key="6">
    <source>
        <dbReference type="Proteomes" id="UP000005710"/>
    </source>
</evidence>
<dbReference type="InterPro" id="IPR003593">
    <property type="entry name" value="AAA+_ATPase"/>
</dbReference>
<dbReference type="Pfam" id="PF07726">
    <property type="entry name" value="AAA_3"/>
    <property type="match status" value="1"/>
</dbReference>
<dbReference type="HOGENOM" id="CLU_034716_2_0_9"/>
<evidence type="ECO:0000259" key="4">
    <source>
        <dbReference type="SMART" id="SM00382"/>
    </source>
</evidence>
<dbReference type="GO" id="GO:0016887">
    <property type="term" value="F:ATP hydrolysis activity"/>
    <property type="evidence" value="ECO:0007669"/>
    <property type="project" value="InterPro"/>
</dbReference>
<dbReference type="FunFam" id="3.40.50.300:FF:000640">
    <property type="entry name" value="MoxR family ATPase"/>
    <property type="match status" value="1"/>
</dbReference>
<comment type="similarity">
    <text evidence="3">Belongs to the MoxR family.</text>
</comment>
<dbReference type="PIRSF" id="PIRSF002849">
    <property type="entry name" value="AAA_ATPase_chaperone_MoxR_prd"/>
    <property type="match status" value="1"/>
</dbReference>
<keyword evidence="2" id="KW-0067">ATP-binding</keyword>
<dbReference type="SUPFAM" id="SSF52540">
    <property type="entry name" value="P-loop containing nucleoside triphosphate hydrolases"/>
    <property type="match status" value="1"/>
</dbReference>
<dbReference type="Gene3D" id="1.10.8.80">
    <property type="entry name" value="Magnesium chelatase subunit I, C-Terminal domain"/>
    <property type="match status" value="1"/>
</dbReference>
<proteinExistence type="inferred from homology"/>
<evidence type="ECO:0000256" key="1">
    <source>
        <dbReference type="ARBA" id="ARBA00022741"/>
    </source>
</evidence>
<dbReference type="InterPro" id="IPR027417">
    <property type="entry name" value="P-loop_NTPase"/>
</dbReference>
<dbReference type="GO" id="GO:0005524">
    <property type="term" value="F:ATP binding"/>
    <property type="evidence" value="ECO:0007669"/>
    <property type="project" value="UniProtKB-KW"/>
</dbReference>
<gene>
    <name evidence="5" type="ORF">ThesuDRAFT_02231</name>
</gene>